<accession>A0A9Q4DS92</accession>
<name>A0A9Q4DS92_BACSC</name>
<gene>
    <name evidence="2" type="ORF">MOC45_21705</name>
</gene>
<sequence>MEDKKVRFERLAEKRMSDVIKKLRLVGNLSNKNNYEYSEEQAKQIIDTLDQEIKMLKNRFKEELSRNCSTFKFRK</sequence>
<dbReference type="Proteomes" id="UP001070352">
    <property type="component" value="Unassembled WGS sequence"/>
</dbReference>
<reference evidence="2" key="1">
    <citation type="submission" date="2022-02" db="EMBL/GenBank/DDBJ databases">
        <title>Crop Bioprotection Bacillus Genome Sequencing.</title>
        <authorList>
            <person name="Dunlap C."/>
        </authorList>
    </citation>
    <scope>NUCLEOTIDE SEQUENCE</scope>
    <source>
        <strain evidence="2">M18B4</strain>
    </source>
</reference>
<evidence type="ECO:0000313" key="3">
    <source>
        <dbReference type="Proteomes" id="UP001070352"/>
    </source>
</evidence>
<dbReference type="EMBL" id="JALANJ010000057">
    <property type="protein sequence ID" value="MCY8123157.1"/>
    <property type="molecule type" value="Genomic_DNA"/>
</dbReference>
<keyword evidence="1" id="KW-0175">Coiled coil</keyword>
<dbReference type="AlphaFoldDB" id="A0A9Q4DS92"/>
<proteinExistence type="predicted"/>
<protein>
    <submittedName>
        <fullName evidence="2">Uncharacterized protein</fullName>
    </submittedName>
</protein>
<evidence type="ECO:0000313" key="2">
    <source>
        <dbReference type="EMBL" id="MCY8123157.1"/>
    </source>
</evidence>
<feature type="coiled-coil region" evidence="1">
    <location>
        <begin position="39"/>
        <end position="66"/>
    </location>
</feature>
<evidence type="ECO:0000256" key="1">
    <source>
        <dbReference type="SAM" id="Coils"/>
    </source>
</evidence>
<organism evidence="2 3">
    <name type="scientific">Bacillus spizizenii</name>
    <name type="common">Bacillus subtilis subsp. spizizenii</name>
    <dbReference type="NCBI Taxonomy" id="96241"/>
    <lineage>
        <taxon>Bacteria</taxon>
        <taxon>Bacillati</taxon>
        <taxon>Bacillota</taxon>
        <taxon>Bacilli</taxon>
        <taxon>Bacillales</taxon>
        <taxon>Bacillaceae</taxon>
        <taxon>Bacillus</taxon>
    </lineage>
</organism>
<comment type="caution">
    <text evidence="2">The sequence shown here is derived from an EMBL/GenBank/DDBJ whole genome shotgun (WGS) entry which is preliminary data.</text>
</comment>